<dbReference type="GO" id="GO:0016740">
    <property type="term" value="F:transferase activity"/>
    <property type="evidence" value="ECO:0007669"/>
    <property type="project" value="UniProtKB-KW"/>
</dbReference>
<organism evidence="1 2">
    <name type="scientific">Duncaniella freteri</name>
    <dbReference type="NCBI Taxonomy" id="2530391"/>
    <lineage>
        <taxon>Bacteria</taxon>
        <taxon>Pseudomonadati</taxon>
        <taxon>Bacteroidota</taxon>
        <taxon>Bacteroidia</taxon>
        <taxon>Bacteroidales</taxon>
        <taxon>Muribaculaceae</taxon>
        <taxon>Duncaniella</taxon>
    </lineage>
</organism>
<reference evidence="1 2" key="1">
    <citation type="submission" date="2019-02" db="EMBL/GenBank/DDBJ databases">
        <title>Isolation and identification of novel species under the genus Muribaculum.</title>
        <authorList>
            <person name="Miyake S."/>
            <person name="Ding Y."/>
            <person name="Low A."/>
            <person name="Soh M."/>
            <person name="Seedorf H."/>
        </authorList>
    </citation>
    <scope>NUCLEOTIDE SEQUENCE [LARGE SCALE GENOMIC DNA]</scope>
    <source>
        <strain evidence="1 2">TLL-A3</strain>
    </source>
</reference>
<gene>
    <name evidence="1" type="ORF">EZ315_03940</name>
</gene>
<keyword evidence="1" id="KW-0808">Transferase</keyword>
<evidence type="ECO:0000313" key="1">
    <source>
        <dbReference type="EMBL" id="TGG39893.1"/>
    </source>
</evidence>
<sequence length="433" mass="49342">MISTTANSSVKPELPASLKGKRILLVNHGDTVGEASGVTFRLMRALRHSGLDVRMLVFTKRSDSDNVDFVGGRLERGIRFCLERFNVLWHNGFNYANIFAVSTGAFARNIHHHPWAKEADIICLNWINQGLMNLNGIRSLHNMGKKIVWTMHDMWTFTGICHHSYDCEYYTDRCGNCIYLENGHPGDISRRCWAKKKRLFDEVPITFVAETKCLELKARQSALLRDKPVMTICNPFNVDSYYTTPPRYIESLLSTTKPNLILIGASHLDHPDNGIDYAIEALNRIFTDHPDIANKTAVYLFGDMHKLDKLDSLLMSHRWLGRVHDQKILRYLYSYAKVFLAPTILGNMPGTLVESMAGGAIPVLFRQQFDEGVISHRENGYLAAYKDSNDLAEGVLWALKADISREGLHETIRERYSPDIIARQYIDLFDSLM</sequence>
<dbReference type="PANTHER" id="PTHR12526">
    <property type="entry name" value="GLYCOSYLTRANSFERASE"/>
    <property type="match status" value="1"/>
</dbReference>
<dbReference type="Gene3D" id="3.40.50.2000">
    <property type="entry name" value="Glycogen Phosphorylase B"/>
    <property type="match status" value="2"/>
</dbReference>
<dbReference type="Proteomes" id="UP000297635">
    <property type="component" value="Unassembled WGS sequence"/>
</dbReference>
<evidence type="ECO:0000313" key="2">
    <source>
        <dbReference type="Proteomes" id="UP000297635"/>
    </source>
</evidence>
<keyword evidence="2" id="KW-1185">Reference proteome</keyword>
<comment type="caution">
    <text evidence="1">The sequence shown here is derived from an EMBL/GenBank/DDBJ whole genome shotgun (WGS) entry which is preliminary data.</text>
</comment>
<dbReference type="RefSeq" id="WP_135470797.1">
    <property type="nucleotide sequence ID" value="NZ_CASJDB010000002.1"/>
</dbReference>
<dbReference type="AlphaFoldDB" id="A0A4Z0V849"/>
<protein>
    <submittedName>
        <fullName evidence="1">Glycosyltransferase</fullName>
    </submittedName>
</protein>
<dbReference type="Pfam" id="PF13692">
    <property type="entry name" value="Glyco_trans_1_4"/>
    <property type="match status" value="1"/>
</dbReference>
<accession>A0A4Z0V849</accession>
<dbReference type="SUPFAM" id="SSF53756">
    <property type="entry name" value="UDP-Glycosyltransferase/glycogen phosphorylase"/>
    <property type="match status" value="1"/>
</dbReference>
<dbReference type="GeneID" id="82148931"/>
<name>A0A4Z0V849_9BACT</name>
<dbReference type="EMBL" id="SJSA01000001">
    <property type="protein sequence ID" value="TGG39893.1"/>
    <property type="molecule type" value="Genomic_DNA"/>
</dbReference>
<proteinExistence type="predicted"/>